<keyword evidence="3" id="KW-1185">Reference proteome</keyword>
<name>A0ABQ1UNI7_9BACT</name>
<reference evidence="3" key="1">
    <citation type="journal article" date="2019" name="Int. J. Syst. Evol. Microbiol.">
        <title>The Global Catalogue of Microorganisms (GCM) 10K type strain sequencing project: providing services to taxonomists for standard genome sequencing and annotation.</title>
        <authorList>
            <consortium name="The Broad Institute Genomics Platform"/>
            <consortium name="The Broad Institute Genome Sequencing Center for Infectious Disease"/>
            <person name="Wu L."/>
            <person name="Ma J."/>
        </authorList>
    </citation>
    <scope>NUCLEOTIDE SEQUENCE [LARGE SCALE GENOMIC DNA]</scope>
    <source>
        <strain evidence="3">CGMCC 1.15197</strain>
    </source>
</reference>
<comment type="caution">
    <text evidence="2">The sequence shown here is derived from an EMBL/GenBank/DDBJ whole genome shotgun (WGS) entry which is preliminary data.</text>
</comment>
<protein>
    <recommendedName>
        <fullName evidence="4">DUF4239 domain-containing protein</fullName>
    </recommendedName>
</protein>
<keyword evidence="1" id="KW-0812">Transmembrane</keyword>
<dbReference type="EMBL" id="BMHT01000007">
    <property type="protein sequence ID" value="GGF22350.1"/>
    <property type="molecule type" value="Genomic_DNA"/>
</dbReference>
<evidence type="ECO:0000313" key="2">
    <source>
        <dbReference type="EMBL" id="GGF22350.1"/>
    </source>
</evidence>
<sequence length="274" mass="30436">MKTHFTYITGILITIIIILLTIDFGNNEKLVDYVSFALTITSIFLAVISIVYAYFSNSSFGELVGRLTNVSTEINSSSANLLRISRTLDKKIDAVPTSIKSLEDKFESFQSKANLPSSSSNVRSSLEAIESTSSNQTKSNLTKEELDTILDKAASTSLRFNSVTGLFSIYIAYLSKINNQKFNIIKVLEGTSISSGYALGQLIALQSLGILALEIDNSGDDTKFRTTFMRDSLIQEIEQVIMENIHKKENENRQTTFLSDMGFIKGYFDKSSDK</sequence>
<dbReference type="RefSeq" id="WP_188815584.1">
    <property type="nucleotide sequence ID" value="NZ_BMHT01000007.1"/>
</dbReference>
<feature type="transmembrane region" description="Helical" evidence="1">
    <location>
        <begin position="6"/>
        <end position="26"/>
    </location>
</feature>
<accession>A0ABQ1UNI7</accession>
<evidence type="ECO:0008006" key="4">
    <source>
        <dbReference type="Google" id="ProtNLM"/>
    </source>
</evidence>
<feature type="transmembrane region" description="Helical" evidence="1">
    <location>
        <begin position="33"/>
        <end position="55"/>
    </location>
</feature>
<keyword evidence="1" id="KW-0472">Membrane</keyword>
<evidence type="ECO:0000313" key="3">
    <source>
        <dbReference type="Proteomes" id="UP000632273"/>
    </source>
</evidence>
<proteinExistence type="predicted"/>
<gene>
    <name evidence="2" type="ORF">GCM10011383_37480</name>
</gene>
<evidence type="ECO:0000256" key="1">
    <source>
        <dbReference type="SAM" id="Phobius"/>
    </source>
</evidence>
<dbReference type="Proteomes" id="UP000632273">
    <property type="component" value="Unassembled WGS sequence"/>
</dbReference>
<keyword evidence="1" id="KW-1133">Transmembrane helix</keyword>
<organism evidence="2 3">
    <name type="scientific">Hymenobacter cavernae</name>
    <dbReference type="NCBI Taxonomy" id="2044852"/>
    <lineage>
        <taxon>Bacteria</taxon>
        <taxon>Pseudomonadati</taxon>
        <taxon>Bacteroidota</taxon>
        <taxon>Cytophagia</taxon>
        <taxon>Cytophagales</taxon>
        <taxon>Hymenobacteraceae</taxon>
        <taxon>Hymenobacter</taxon>
    </lineage>
</organism>